<evidence type="ECO:0008006" key="4">
    <source>
        <dbReference type="Google" id="ProtNLM"/>
    </source>
</evidence>
<accession>A0A812VRI8</accession>
<proteinExistence type="predicted"/>
<keyword evidence="3" id="KW-1185">Reference proteome</keyword>
<feature type="compositionally biased region" description="Acidic residues" evidence="1">
    <location>
        <begin position="188"/>
        <end position="197"/>
    </location>
</feature>
<feature type="region of interest" description="Disordered" evidence="1">
    <location>
        <begin position="328"/>
        <end position="355"/>
    </location>
</feature>
<feature type="compositionally biased region" description="Basic and acidic residues" evidence="1">
    <location>
        <begin position="607"/>
        <end position="616"/>
    </location>
</feature>
<sequence length="762" mass="83163">FMDPSNAGVPATPAELRRRGYAGPQVMGTSEILDVPPDGHCLFSCALAARDVERLRSLNYDDSGFLRSSREDRELRTACRRLREMVGGIAIEDGRADVVEQLGSANLPEGAVLTYVARWLGGTLLVTTEGASSEYDLLFGEGPLVCKLQLGTVHDGAGGSSPHFRLAGSWMQQQSTSSGKKRRRDQIEADGPEEEMESSNSVFASGAGLAPAKRGYGRTGPQQWLATCTFLQVMKEGRCGLQFAGSTSEAREEGPWIILAAMWGKAWSKGSKAGKHGKGTSKGADHSQDAWSGAPWSTTGKGAWTGTTGASDGYSSAGSHGYDAWTSAPGAAKGWEQSAGGKGKEQPNGKGQEWVPRLEGKYALAKTVLRPYADERGQAVYAQSSVSDFFDKQHMRQIIDSRNSELARRPAIGVSVVSSSMLALAGLFEEDETEDDRKFQAALQHLHELFSGRDGAAFKKACEILSKDRNNSNSAEKRRKAVETWLAFFRANKEILQRSLPPVLQRTSLLYLGGMQALEASTLSNALGNWSSKIPTTVTNEASLSRWQASPKTLKLLVDYLVEAFGQRHADDAAWKRTYGGMGGDSDDEGGDKDADGLAWGLPAPIEQKRAKRDESSSTSSSKVRRKAARREKRRKQEKEAKATRTGRDRKEKKSKRTHLEEGAEKDATLDMDLDSAEGTKNEKSRPDSDISTSSSRRRRQKAAKREDKHEEKRKVRKADKPAGEDKREKVAEAPELDEGADEVRTDDTVEATAIKRIAKRV</sequence>
<feature type="region of interest" description="Disordered" evidence="1">
    <location>
        <begin position="163"/>
        <end position="202"/>
    </location>
</feature>
<evidence type="ECO:0000256" key="1">
    <source>
        <dbReference type="SAM" id="MobiDB-lite"/>
    </source>
</evidence>
<name>A0A812VRI8_9DINO</name>
<reference evidence="2" key="1">
    <citation type="submission" date="2021-02" db="EMBL/GenBank/DDBJ databases">
        <authorList>
            <person name="Dougan E. K."/>
            <person name="Rhodes N."/>
            <person name="Thang M."/>
            <person name="Chan C."/>
        </authorList>
    </citation>
    <scope>NUCLEOTIDE SEQUENCE</scope>
</reference>
<dbReference type="AlphaFoldDB" id="A0A812VRI8"/>
<protein>
    <recommendedName>
        <fullName evidence="4">OTU domain-containing protein</fullName>
    </recommendedName>
</protein>
<feature type="compositionally biased region" description="Basic residues" evidence="1">
    <location>
        <begin position="623"/>
        <end position="634"/>
    </location>
</feature>
<gene>
    <name evidence="2" type="ORF">SNEC2469_LOCUS18231</name>
</gene>
<feature type="compositionally biased region" description="Basic and acidic residues" evidence="1">
    <location>
        <begin position="704"/>
        <end position="733"/>
    </location>
</feature>
<feature type="region of interest" description="Disordered" evidence="1">
    <location>
        <begin position="269"/>
        <end position="304"/>
    </location>
</feature>
<dbReference type="Proteomes" id="UP000601435">
    <property type="component" value="Unassembled WGS sequence"/>
</dbReference>
<dbReference type="OrthoDB" id="448447at2759"/>
<organism evidence="2 3">
    <name type="scientific">Symbiodinium necroappetens</name>
    <dbReference type="NCBI Taxonomy" id="1628268"/>
    <lineage>
        <taxon>Eukaryota</taxon>
        <taxon>Sar</taxon>
        <taxon>Alveolata</taxon>
        <taxon>Dinophyceae</taxon>
        <taxon>Suessiales</taxon>
        <taxon>Symbiodiniaceae</taxon>
        <taxon>Symbiodinium</taxon>
    </lineage>
</organism>
<dbReference type="EMBL" id="CAJNJA010030581">
    <property type="protein sequence ID" value="CAE7645115.1"/>
    <property type="molecule type" value="Genomic_DNA"/>
</dbReference>
<evidence type="ECO:0000313" key="2">
    <source>
        <dbReference type="EMBL" id="CAE7645115.1"/>
    </source>
</evidence>
<feature type="compositionally biased region" description="Basic and acidic residues" evidence="1">
    <location>
        <begin position="678"/>
        <end position="689"/>
    </location>
</feature>
<feature type="compositionally biased region" description="Basic and acidic residues" evidence="1">
    <location>
        <begin position="635"/>
        <end position="669"/>
    </location>
</feature>
<feature type="region of interest" description="Disordered" evidence="1">
    <location>
        <begin position="584"/>
        <end position="748"/>
    </location>
</feature>
<comment type="caution">
    <text evidence="2">The sequence shown here is derived from an EMBL/GenBank/DDBJ whole genome shotgun (WGS) entry which is preliminary data.</text>
</comment>
<feature type="non-terminal residue" evidence="2">
    <location>
        <position position="762"/>
    </location>
</feature>
<evidence type="ECO:0000313" key="3">
    <source>
        <dbReference type="Proteomes" id="UP000601435"/>
    </source>
</evidence>